<feature type="transmembrane region" description="Helical" evidence="1">
    <location>
        <begin position="419"/>
        <end position="437"/>
    </location>
</feature>
<comment type="caution">
    <text evidence="2">The sequence shown here is derived from an EMBL/GenBank/DDBJ whole genome shotgun (WGS) entry which is preliminary data.</text>
</comment>
<evidence type="ECO:0000256" key="1">
    <source>
        <dbReference type="SAM" id="Phobius"/>
    </source>
</evidence>
<protein>
    <submittedName>
        <fullName evidence="2">Uncharacterized protein</fullName>
    </submittedName>
</protein>
<keyword evidence="3" id="KW-1185">Reference proteome</keyword>
<organism evidence="2 3">
    <name type="scientific">Triparma laevis f. longispina</name>
    <dbReference type="NCBI Taxonomy" id="1714387"/>
    <lineage>
        <taxon>Eukaryota</taxon>
        <taxon>Sar</taxon>
        <taxon>Stramenopiles</taxon>
        <taxon>Ochrophyta</taxon>
        <taxon>Bolidophyceae</taxon>
        <taxon>Parmales</taxon>
        <taxon>Triparmaceae</taxon>
        <taxon>Triparma</taxon>
    </lineage>
</organism>
<proteinExistence type="predicted"/>
<sequence length="439" mass="47720">MNITDMTHDGATQLPLFASLPPLATLCFGVSCLLLSLLLILLTVRHHTKRYLLPVSSLQSALSSNRVTHCNAEIKSCSAHDPFLNLSFATTHLRRKVHTYGFIKSTYREFYLFNKRATNAEKSLMATKEGNGDSRVRVHWTVGWKEGAGEGQDVVVPPSHIITTGSPIQLSNSTQIIPDSLTPPPPSFTPIPPSMLPPHSKFETTETGYTTVTKLPRIGDIKISYEIGLTPNEPITLIGSKIDEPTSDDILGIEFKVTPGETSPLLHERKSIHSAISSAINSPIHDWTGGSTDEEGEQIPSIGSFKLAGVSGLILQRGTVGPNKAIRREYKRKTWKWWVKIFFACGLSLVGGLCGVGILRESFEVMEEEGEVEGDDILNGLYEIVGGAVIENPWGWSLYVAVMAVVAGFAFGQMTVGRCAGGWASFALLLFGGWAVLTG</sequence>
<keyword evidence="1" id="KW-0812">Transmembrane</keyword>
<feature type="transmembrane region" description="Helical" evidence="1">
    <location>
        <begin position="337"/>
        <end position="359"/>
    </location>
</feature>
<name>A0A9W7KZZ3_9STRA</name>
<keyword evidence="1" id="KW-0472">Membrane</keyword>
<dbReference type="Proteomes" id="UP001165122">
    <property type="component" value="Unassembled WGS sequence"/>
</dbReference>
<keyword evidence="1" id="KW-1133">Transmembrane helix</keyword>
<dbReference type="AlphaFoldDB" id="A0A9W7KZZ3"/>
<accession>A0A9W7KZZ3</accession>
<feature type="transmembrane region" description="Helical" evidence="1">
    <location>
        <begin position="23"/>
        <end position="44"/>
    </location>
</feature>
<feature type="transmembrane region" description="Helical" evidence="1">
    <location>
        <begin position="394"/>
        <end position="412"/>
    </location>
</feature>
<evidence type="ECO:0000313" key="3">
    <source>
        <dbReference type="Proteomes" id="UP001165122"/>
    </source>
</evidence>
<evidence type="ECO:0000313" key="2">
    <source>
        <dbReference type="EMBL" id="GMI17405.1"/>
    </source>
</evidence>
<dbReference type="OrthoDB" id="10528102at2759"/>
<dbReference type="EMBL" id="BRXW01000289">
    <property type="protein sequence ID" value="GMI17405.1"/>
    <property type="molecule type" value="Genomic_DNA"/>
</dbReference>
<reference evidence="3" key="1">
    <citation type="journal article" date="2023" name="Commun. Biol.">
        <title>Genome analysis of Parmales, the sister group of diatoms, reveals the evolutionary specialization of diatoms from phago-mixotrophs to photoautotrophs.</title>
        <authorList>
            <person name="Ban H."/>
            <person name="Sato S."/>
            <person name="Yoshikawa S."/>
            <person name="Yamada K."/>
            <person name="Nakamura Y."/>
            <person name="Ichinomiya M."/>
            <person name="Sato N."/>
            <person name="Blanc-Mathieu R."/>
            <person name="Endo H."/>
            <person name="Kuwata A."/>
            <person name="Ogata H."/>
        </authorList>
    </citation>
    <scope>NUCLEOTIDE SEQUENCE [LARGE SCALE GENOMIC DNA]</scope>
    <source>
        <strain evidence="3">NIES 3700</strain>
    </source>
</reference>
<gene>
    <name evidence="2" type="ORF">TrLO_g9388</name>
</gene>